<dbReference type="SUPFAM" id="SSF55394">
    <property type="entry name" value="Bactericidal permeability-increasing protein, BPI"/>
    <property type="match status" value="1"/>
</dbReference>
<accession>W7IAT7</accession>
<feature type="domain" description="HAM1-like N-terminal" evidence="3">
    <location>
        <begin position="30"/>
        <end position="214"/>
    </location>
</feature>
<proteinExistence type="predicted"/>
<reference evidence="4 5" key="1">
    <citation type="submission" date="2013-05" db="EMBL/GenBank/DDBJ databases">
        <title>Drechslerella stenobrocha genome reveals carnivorous origination and mechanical trapping mechanism of predatory fungi.</title>
        <authorList>
            <person name="Liu X."/>
            <person name="Zhang W."/>
            <person name="Liu K."/>
        </authorList>
    </citation>
    <scope>NUCLEOTIDE SEQUENCE [LARGE SCALE GENOMIC DNA]</scope>
    <source>
        <strain evidence="4 5">248</strain>
    </source>
</reference>
<dbReference type="Proteomes" id="UP000024837">
    <property type="component" value="Unassembled WGS sequence"/>
</dbReference>
<feature type="domain" description="HAM1-like N-terminal" evidence="3">
    <location>
        <begin position="219"/>
        <end position="585"/>
    </location>
</feature>
<protein>
    <recommendedName>
        <fullName evidence="6">Bactericidal permeability-increasing protein</fullName>
    </recommendedName>
</protein>
<evidence type="ECO:0000259" key="3">
    <source>
        <dbReference type="Pfam" id="PF19343"/>
    </source>
</evidence>
<dbReference type="InterPro" id="IPR027842">
    <property type="entry name" value="HAM1-like_C"/>
</dbReference>
<evidence type="ECO:0000313" key="5">
    <source>
        <dbReference type="Proteomes" id="UP000024837"/>
    </source>
</evidence>
<dbReference type="GO" id="GO:0008289">
    <property type="term" value="F:lipid binding"/>
    <property type="evidence" value="ECO:0007669"/>
    <property type="project" value="InterPro"/>
</dbReference>
<dbReference type="Pfam" id="PF14613">
    <property type="entry name" value="HAM1_C"/>
    <property type="match status" value="1"/>
</dbReference>
<dbReference type="Gene3D" id="3.15.10.10">
    <property type="entry name" value="Bactericidal permeability-increasing protein, domain 1"/>
    <property type="match status" value="1"/>
</dbReference>
<dbReference type="AlphaFoldDB" id="W7IAT7"/>
<dbReference type="Pfam" id="PF19343">
    <property type="entry name" value="HAM1_N"/>
    <property type="match status" value="2"/>
</dbReference>
<dbReference type="EMBL" id="KI966420">
    <property type="protein sequence ID" value="EWC46200.1"/>
    <property type="molecule type" value="Genomic_DNA"/>
</dbReference>
<dbReference type="InterPro" id="IPR017943">
    <property type="entry name" value="Bactericidal_perm-incr_a/b_dom"/>
</dbReference>
<gene>
    <name evidence="4" type="ORF">DRE_04578</name>
</gene>
<dbReference type="PANTHER" id="PTHR31138">
    <property type="entry name" value="CHROMOSOME 19, WHOLE GENOME SHOTGUN SEQUENCE"/>
    <property type="match status" value="1"/>
</dbReference>
<evidence type="ECO:0000256" key="1">
    <source>
        <dbReference type="SAM" id="MobiDB-lite"/>
    </source>
</evidence>
<dbReference type="PANTHER" id="PTHR31138:SF4">
    <property type="entry name" value="DUF5923 DOMAIN-CONTAINING PROTEIN"/>
    <property type="match status" value="1"/>
</dbReference>
<organism evidence="4 5">
    <name type="scientific">Drechslerella stenobrocha 248</name>
    <dbReference type="NCBI Taxonomy" id="1043628"/>
    <lineage>
        <taxon>Eukaryota</taxon>
        <taxon>Fungi</taxon>
        <taxon>Dikarya</taxon>
        <taxon>Ascomycota</taxon>
        <taxon>Pezizomycotina</taxon>
        <taxon>Orbiliomycetes</taxon>
        <taxon>Orbiliales</taxon>
        <taxon>Orbiliaceae</taxon>
        <taxon>Drechslerella</taxon>
    </lineage>
</organism>
<evidence type="ECO:0000313" key="4">
    <source>
        <dbReference type="EMBL" id="EWC46200.1"/>
    </source>
</evidence>
<dbReference type="HOGENOM" id="CLU_013290_0_0_1"/>
<sequence length="747" mass="83779">MPAHYSRSRSQEQEPLLPQHRNHIAPDAITGHQKSLDKKLHSYLLVRALARGYLPSSQQAITLLRKLLASAVLVPDNKHLTYDGRKLVVLNRRLVKQLIELLQTKNPGDEFQDFLWTLREAHLHVDLQGLGHAATDMKTVNARAAYNSFSTLGSLLLQNPDFNKLLADGLTACRQALASGVSTAAEYAEHVADEIEPPDTRLDAIGDEPDTDQPRVDEEARETVKQVEATIEEGIKEAAKDAKETLIDTATPERKAAMKERVRQAVTKLRRNADYGTSVATMTLLLKSYLTAYSTAVEDAAEEIADDVKPNKALVSAGNLFWKFVTTFGERKEWDVLQTRLKKLLKHKDSDPEFENVVSLAVDSLRRVMTDPEYLFTEEDEAQERFMELTEKMGSEKGGDLKHDVEALIEQMERVAFSVYGDRQISNIKDTSFAIADLALTSSESHGFNTNLLSDVLNVLIPLALETIQYIPIPRLTIVSPHVDVLLEPIIFEPGKTVNSSSFLPYRVAIVTVNEVDVFKDWRRTKTQVSSTARVKIEGITFKAEDVGYIMNVHRNWLVNFTDSGIATVSMDQKGIDVYLDLEFTKSSVDELVILRGVSVNLHKLDFTLQRSKFSFLAWLFKPLVKPMLRKLLQTSIQQAIEEGLRGLNREMIYTRERLRAARIANPRDLTTFVRAVLARWTDPSDLPIEVGVDWRAHRANGRAEAPFDGEYAPGSLVGLFEAEAMGAGERVEEGDTGGWRNACFAI</sequence>
<dbReference type="InterPro" id="IPR045967">
    <property type="entry name" value="HAM1-like_N"/>
</dbReference>
<dbReference type="OrthoDB" id="5407957at2759"/>
<keyword evidence="5" id="KW-1185">Reference proteome</keyword>
<feature type="domain" description="HAM1-like C-terminal" evidence="2">
    <location>
        <begin position="600"/>
        <end position="662"/>
    </location>
</feature>
<name>W7IAT7_9PEZI</name>
<evidence type="ECO:0008006" key="6">
    <source>
        <dbReference type="Google" id="ProtNLM"/>
    </source>
</evidence>
<evidence type="ECO:0000259" key="2">
    <source>
        <dbReference type="Pfam" id="PF14613"/>
    </source>
</evidence>
<feature type="region of interest" description="Disordered" evidence="1">
    <location>
        <begin position="199"/>
        <end position="218"/>
    </location>
</feature>